<dbReference type="AlphaFoldDB" id="A0A068RGK7"/>
<evidence type="ECO:0000313" key="1">
    <source>
        <dbReference type="EMBL" id="CDH49099.1"/>
    </source>
</evidence>
<protein>
    <submittedName>
        <fullName evidence="1">Uncharacterized protein</fullName>
    </submittedName>
</protein>
<evidence type="ECO:0000313" key="2">
    <source>
        <dbReference type="Proteomes" id="UP000027586"/>
    </source>
</evidence>
<gene>
    <name evidence="1" type="ORF">LCOR_00859.1</name>
</gene>
<dbReference type="VEuPathDB" id="FungiDB:LCOR_00859.1"/>
<organism evidence="1 2">
    <name type="scientific">Lichtheimia corymbifera JMRC:FSU:9682</name>
    <dbReference type="NCBI Taxonomy" id="1263082"/>
    <lineage>
        <taxon>Eukaryota</taxon>
        <taxon>Fungi</taxon>
        <taxon>Fungi incertae sedis</taxon>
        <taxon>Mucoromycota</taxon>
        <taxon>Mucoromycotina</taxon>
        <taxon>Mucoromycetes</taxon>
        <taxon>Mucorales</taxon>
        <taxon>Lichtheimiaceae</taxon>
        <taxon>Lichtheimia</taxon>
    </lineage>
</organism>
<proteinExistence type="predicted"/>
<dbReference type="Proteomes" id="UP000027586">
    <property type="component" value="Unassembled WGS sequence"/>
</dbReference>
<name>A0A068RGK7_9FUNG</name>
<comment type="caution">
    <text evidence="1">The sequence shown here is derived from an EMBL/GenBank/DDBJ whole genome shotgun (WGS) entry which is preliminary data.</text>
</comment>
<keyword evidence="2" id="KW-1185">Reference proteome</keyword>
<reference evidence="1" key="1">
    <citation type="submission" date="2013-08" db="EMBL/GenBank/DDBJ databases">
        <title>Gene expansion shapes genome architecture in the human pathogen Lichtheimia corymbifera: an evolutionary genomics analysis in the ancient terrestrial Mucorales (Mucoromycotina).</title>
        <authorList>
            <person name="Schwartze V.U."/>
            <person name="Winter S."/>
            <person name="Shelest E."/>
            <person name="Marcet-Houben M."/>
            <person name="Horn F."/>
            <person name="Wehner S."/>
            <person name="Hoffmann K."/>
            <person name="Riege K."/>
            <person name="Sammeth M."/>
            <person name="Nowrousian M."/>
            <person name="Valiante V."/>
            <person name="Linde J."/>
            <person name="Jacobsen I.D."/>
            <person name="Marz M."/>
            <person name="Brakhage A.A."/>
            <person name="Gabaldon T."/>
            <person name="Bocker S."/>
            <person name="Voigt K."/>
        </authorList>
    </citation>
    <scope>NUCLEOTIDE SEQUENCE [LARGE SCALE GENOMIC DNA]</scope>
    <source>
        <strain evidence="1">FSU 9682</strain>
    </source>
</reference>
<dbReference type="EMBL" id="CBTN010000002">
    <property type="protein sequence ID" value="CDH49099.1"/>
    <property type="molecule type" value="Genomic_DNA"/>
</dbReference>
<accession>A0A068RGK7</accession>
<sequence>MEKEAYEQQSLGRRSVNMLDLKWLLRMISIDAVMRIKVITCRVVSGNDGANTRIYRVGNLCLSFEPNNKKDYHCCCKSARYPCGWLGHFCFLIRTLLKNEISFINASNTSMGKYCIAPKVI</sequence>